<dbReference type="Gene3D" id="3.40.50.300">
    <property type="entry name" value="P-loop containing nucleotide triphosphate hydrolases"/>
    <property type="match status" value="1"/>
</dbReference>
<keyword evidence="2" id="KW-0547">Nucleotide-binding</keyword>
<dbReference type="InterPro" id="IPR027417">
    <property type="entry name" value="P-loop_NTPase"/>
</dbReference>
<proteinExistence type="predicted"/>
<organism evidence="2 3">
    <name type="scientific">Candidatus Kaiserbacteria bacterium CG10_big_fil_rev_8_21_14_0_10_49_17</name>
    <dbReference type="NCBI Taxonomy" id="1974609"/>
    <lineage>
        <taxon>Bacteria</taxon>
        <taxon>Candidatus Kaiseribacteriota</taxon>
    </lineage>
</organism>
<evidence type="ECO:0000313" key="2">
    <source>
        <dbReference type="EMBL" id="PIT91229.1"/>
    </source>
</evidence>
<dbReference type="PANTHER" id="PTHR47642:SF7">
    <property type="entry name" value="ATP-DEPENDENT DNA HELICASE PIF1"/>
    <property type="match status" value="1"/>
</dbReference>
<dbReference type="GO" id="GO:0000723">
    <property type="term" value="P:telomere maintenance"/>
    <property type="evidence" value="ECO:0007669"/>
    <property type="project" value="InterPro"/>
</dbReference>
<evidence type="ECO:0000259" key="1">
    <source>
        <dbReference type="SMART" id="SM00382"/>
    </source>
</evidence>
<dbReference type="GO" id="GO:0003678">
    <property type="term" value="F:DNA helicase activity"/>
    <property type="evidence" value="ECO:0007669"/>
    <property type="project" value="InterPro"/>
</dbReference>
<dbReference type="GO" id="GO:0006281">
    <property type="term" value="P:DNA repair"/>
    <property type="evidence" value="ECO:0007669"/>
    <property type="project" value="InterPro"/>
</dbReference>
<feature type="domain" description="AAA+ ATPase" evidence="1">
    <location>
        <begin position="19"/>
        <end position="236"/>
    </location>
</feature>
<comment type="caution">
    <text evidence="2">The sequence shown here is derived from an EMBL/GenBank/DDBJ whole genome shotgun (WGS) entry which is preliminary data.</text>
</comment>
<keyword evidence="2" id="KW-0378">Hydrolase</keyword>
<dbReference type="Pfam" id="PF05970">
    <property type="entry name" value="PIF1"/>
    <property type="match status" value="1"/>
</dbReference>
<evidence type="ECO:0000313" key="3">
    <source>
        <dbReference type="Proteomes" id="UP000228809"/>
    </source>
</evidence>
<reference evidence="3" key="1">
    <citation type="submission" date="2017-09" db="EMBL/GenBank/DDBJ databases">
        <title>Depth-based differentiation of microbial function through sediment-hosted aquifers and enrichment of novel symbionts in the deep terrestrial subsurface.</title>
        <authorList>
            <person name="Probst A.J."/>
            <person name="Ladd B."/>
            <person name="Jarett J.K."/>
            <person name="Geller-Mcgrath D.E."/>
            <person name="Sieber C.M.K."/>
            <person name="Emerson J.B."/>
            <person name="Anantharaman K."/>
            <person name="Thomas B.C."/>
            <person name="Malmstrom R."/>
            <person name="Stieglmeier M."/>
            <person name="Klingl A."/>
            <person name="Woyke T."/>
            <person name="Ryan C.M."/>
            <person name="Banfield J.F."/>
        </authorList>
    </citation>
    <scope>NUCLEOTIDE SEQUENCE [LARGE SCALE GENOMIC DNA]</scope>
</reference>
<dbReference type="SUPFAM" id="SSF52540">
    <property type="entry name" value="P-loop containing nucleoside triphosphate hydrolases"/>
    <property type="match status" value="2"/>
</dbReference>
<keyword evidence="2" id="KW-0067">ATP-binding</keyword>
<dbReference type="CDD" id="cd18037">
    <property type="entry name" value="DEXSc_Pif1_like"/>
    <property type="match status" value="1"/>
</dbReference>
<dbReference type="InterPro" id="IPR051055">
    <property type="entry name" value="PIF1_helicase"/>
</dbReference>
<name>A0A2M6WEL7_9BACT</name>
<dbReference type="InterPro" id="IPR010285">
    <property type="entry name" value="DNA_helicase_pif1-like_DEAD"/>
</dbReference>
<gene>
    <name evidence="2" type="ORF">COU17_01215</name>
</gene>
<dbReference type="CDD" id="cd18809">
    <property type="entry name" value="SF1_C_RecD"/>
    <property type="match status" value="1"/>
</dbReference>
<dbReference type="InterPro" id="IPR029491">
    <property type="entry name" value="Helicase_HTH"/>
</dbReference>
<dbReference type="EMBL" id="PFBJ01000006">
    <property type="protein sequence ID" value="PIT91229.1"/>
    <property type="molecule type" value="Genomic_DNA"/>
</dbReference>
<keyword evidence="2" id="KW-0347">Helicase</keyword>
<dbReference type="AlphaFoldDB" id="A0A2M6WEL7"/>
<sequence>MGGRIASMTQEQALDILKAGRNVFLTGPAGSGKTHTLRAYISYLKERGVEVALTASTGIAATHIGGTTIHSFSGIGIRDELSDFDIEEMQQKEHLYKRFDKTKVIIIDEVSMLSPYMFDSLERLARAMKRNNEPFGGMQLVLSGDFFQLPPIVKGSSEIRFATDSNSWQSLDIRPCYLSEQFRHDEDPLFSVLTEMRSGEVSDESRALLGEQHQKEFDGIEPTRLYTHNIDVDRINAEELEKLPGKLFRYSMESKGKATIVSALKKGVLAPETLELKEDALVMFVKNNFEAGYVNGTLGVIEGFVHDFPIVRTFDGKRIEVEAAEWVVEEGEKVLASVMQLPLRLAWAITIHKSQGMSLDAADIDLSKCFVPGQGYVALSRLRSLAGLSLRGMNEMALSMNPHVLVLDERLRADSKKWEQVAGRFTREEMEKMHREFIEKCGGTLDEDEIVKNRQKEKEVHAPKKSTFEKTRELLEKGMGVKEIAKERGMTVGTIIGHLERIDGVDIEHLKPKESDLKKIREAFNKVEDKKLSPVHRKLKGKYSYEELRLARLFL</sequence>
<dbReference type="PANTHER" id="PTHR47642">
    <property type="entry name" value="ATP-DEPENDENT DNA HELICASE"/>
    <property type="match status" value="1"/>
</dbReference>
<accession>A0A2M6WEL7</accession>
<dbReference type="InterPro" id="IPR003593">
    <property type="entry name" value="AAA+_ATPase"/>
</dbReference>
<dbReference type="Gene3D" id="1.10.10.1390">
    <property type="entry name" value="ATP-dependent DNA helicase RecQ"/>
    <property type="match status" value="1"/>
</dbReference>
<dbReference type="SMART" id="SM00382">
    <property type="entry name" value="AAA"/>
    <property type="match status" value="1"/>
</dbReference>
<protein>
    <submittedName>
        <fullName evidence="2">Helicase</fullName>
    </submittedName>
</protein>
<dbReference type="Proteomes" id="UP000228809">
    <property type="component" value="Unassembled WGS sequence"/>
</dbReference>
<dbReference type="Pfam" id="PF14493">
    <property type="entry name" value="HTH_40"/>
    <property type="match status" value="1"/>
</dbReference>